<reference evidence="2 3" key="1">
    <citation type="submission" date="2022-03" db="EMBL/GenBank/DDBJ databases">
        <authorList>
            <person name="Koch H."/>
        </authorList>
    </citation>
    <scope>NUCLEOTIDE SEQUENCE [LARGE SCALE GENOMIC DNA]</scope>
    <source>
        <strain evidence="2 3">G1</strain>
    </source>
</reference>
<name>A0ABM9D7V2_9BACT</name>
<accession>A0ABM9D7V2</accession>
<feature type="chain" id="PRO_5046851000" evidence="1">
    <location>
        <begin position="23"/>
        <end position="146"/>
    </location>
</feature>
<feature type="signal peptide" evidence="1">
    <location>
        <begin position="1"/>
        <end position="22"/>
    </location>
</feature>
<evidence type="ECO:0000313" key="3">
    <source>
        <dbReference type="Proteomes" id="UP001295463"/>
    </source>
</evidence>
<gene>
    <name evidence="2" type="ORF">GEAMG1_0655</name>
</gene>
<proteinExistence type="predicted"/>
<dbReference type="EMBL" id="OW150024">
    <property type="protein sequence ID" value="CAH2030467.1"/>
    <property type="molecule type" value="Genomic_DNA"/>
</dbReference>
<protein>
    <submittedName>
        <fullName evidence="2">Zinc resistance-associated protein</fullName>
    </submittedName>
</protein>
<sequence>MKKITLAVAFVAALAVTASAYARGGYGPGGGPGCGPCSESSPEQTAAYKKYVADTLPLKEQMHAKHMEIQREWIKEKPDNEKLTKLQTELQALRQKLYEVREKAGIGKGGKGRMGGMRGGCGAGPAMMGSGCGPCGPNAPQAAPAQ</sequence>
<dbReference type="Proteomes" id="UP001295463">
    <property type="component" value="Chromosome"/>
</dbReference>
<organism evidence="2 3">
    <name type="scientific">Trichlorobacter ammonificans</name>
    <dbReference type="NCBI Taxonomy" id="2916410"/>
    <lineage>
        <taxon>Bacteria</taxon>
        <taxon>Pseudomonadati</taxon>
        <taxon>Thermodesulfobacteriota</taxon>
        <taxon>Desulfuromonadia</taxon>
        <taxon>Geobacterales</taxon>
        <taxon>Geobacteraceae</taxon>
        <taxon>Trichlorobacter</taxon>
    </lineage>
</organism>
<evidence type="ECO:0000256" key="1">
    <source>
        <dbReference type="SAM" id="SignalP"/>
    </source>
</evidence>
<keyword evidence="1" id="KW-0732">Signal</keyword>
<dbReference type="Gene3D" id="1.20.120.1490">
    <property type="match status" value="1"/>
</dbReference>
<keyword evidence="3" id="KW-1185">Reference proteome</keyword>
<dbReference type="RefSeq" id="WP_305731402.1">
    <property type="nucleotide sequence ID" value="NZ_OW150024.1"/>
</dbReference>
<evidence type="ECO:0000313" key="2">
    <source>
        <dbReference type="EMBL" id="CAH2030467.1"/>
    </source>
</evidence>